<accession>A0AAD7EQ33</accession>
<organism evidence="1 2">
    <name type="scientific">Mycena albidolilacea</name>
    <dbReference type="NCBI Taxonomy" id="1033008"/>
    <lineage>
        <taxon>Eukaryota</taxon>
        <taxon>Fungi</taxon>
        <taxon>Dikarya</taxon>
        <taxon>Basidiomycota</taxon>
        <taxon>Agaricomycotina</taxon>
        <taxon>Agaricomycetes</taxon>
        <taxon>Agaricomycetidae</taxon>
        <taxon>Agaricales</taxon>
        <taxon>Marasmiineae</taxon>
        <taxon>Mycenaceae</taxon>
        <taxon>Mycena</taxon>
    </lineage>
</organism>
<sequence length="54" mass="5802">MLEGSDTRIRFDAWEGGEVLFLGTSVKVGKGAAVDEKAGTDGLSSLRQWMEDNA</sequence>
<comment type="caution">
    <text evidence="1">The sequence shown here is derived from an EMBL/GenBank/DDBJ whole genome shotgun (WGS) entry which is preliminary data.</text>
</comment>
<reference evidence="1" key="1">
    <citation type="submission" date="2023-03" db="EMBL/GenBank/DDBJ databases">
        <title>Massive genome expansion in bonnet fungi (Mycena s.s.) driven by repeated elements and novel gene families across ecological guilds.</title>
        <authorList>
            <consortium name="Lawrence Berkeley National Laboratory"/>
            <person name="Harder C.B."/>
            <person name="Miyauchi S."/>
            <person name="Viragh M."/>
            <person name="Kuo A."/>
            <person name="Thoen E."/>
            <person name="Andreopoulos B."/>
            <person name="Lu D."/>
            <person name="Skrede I."/>
            <person name="Drula E."/>
            <person name="Henrissat B."/>
            <person name="Morin E."/>
            <person name="Kohler A."/>
            <person name="Barry K."/>
            <person name="LaButti K."/>
            <person name="Morin E."/>
            <person name="Salamov A."/>
            <person name="Lipzen A."/>
            <person name="Mereny Z."/>
            <person name="Hegedus B."/>
            <person name="Baldrian P."/>
            <person name="Stursova M."/>
            <person name="Weitz H."/>
            <person name="Taylor A."/>
            <person name="Grigoriev I.V."/>
            <person name="Nagy L.G."/>
            <person name="Martin F."/>
            <person name="Kauserud H."/>
        </authorList>
    </citation>
    <scope>NUCLEOTIDE SEQUENCE</scope>
    <source>
        <strain evidence="1">CBHHK002</strain>
    </source>
</reference>
<gene>
    <name evidence="1" type="ORF">DFH08DRAFT_872338</name>
</gene>
<dbReference type="AlphaFoldDB" id="A0AAD7EQ33"/>
<dbReference type="Proteomes" id="UP001218218">
    <property type="component" value="Unassembled WGS sequence"/>
</dbReference>
<evidence type="ECO:0000313" key="1">
    <source>
        <dbReference type="EMBL" id="KAJ7343311.1"/>
    </source>
</evidence>
<keyword evidence="2" id="KW-1185">Reference proteome</keyword>
<name>A0AAD7EQ33_9AGAR</name>
<dbReference type="EMBL" id="JARIHO010000023">
    <property type="protein sequence ID" value="KAJ7343311.1"/>
    <property type="molecule type" value="Genomic_DNA"/>
</dbReference>
<proteinExistence type="predicted"/>
<protein>
    <submittedName>
        <fullName evidence="1">Uncharacterized protein</fullName>
    </submittedName>
</protein>
<evidence type="ECO:0000313" key="2">
    <source>
        <dbReference type="Proteomes" id="UP001218218"/>
    </source>
</evidence>